<evidence type="ECO:0000313" key="1">
    <source>
        <dbReference type="EMBL" id="OIT35426.1"/>
    </source>
</evidence>
<sequence>LVNGGQSKQFHQQYLSNESGNFLSLPKQVERTHKKGDRCNSDLIMLHYFRQSYFYCRTLVHHKCDKK</sequence>
<proteinExistence type="predicted"/>
<organism evidence="1 2">
    <name type="scientific">Nicotiana attenuata</name>
    <name type="common">Coyote tobacco</name>
    <dbReference type="NCBI Taxonomy" id="49451"/>
    <lineage>
        <taxon>Eukaryota</taxon>
        <taxon>Viridiplantae</taxon>
        <taxon>Streptophyta</taxon>
        <taxon>Embryophyta</taxon>
        <taxon>Tracheophyta</taxon>
        <taxon>Spermatophyta</taxon>
        <taxon>Magnoliopsida</taxon>
        <taxon>eudicotyledons</taxon>
        <taxon>Gunneridae</taxon>
        <taxon>Pentapetalae</taxon>
        <taxon>asterids</taxon>
        <taxon>lamiids</taxon>
        <taxon>Solanales</taxon>
        <taxon>Solanaceae</taxon>
        <taxon>Nicotianoideae</taxon>
        <taxon>Nicotianeae</taxon>
        <taxon>Nicotiana</taxon>
    </lineage>
</organism>
<dbReference type="EMBL" id="MJEQ01000561">
    <property type="protein sequence ID" value="OIT35426.1"/>
    <property type="molecule type" value="Genomic_DNA"/>
</dbReference>
<protein>
    <submittedName>
        <fullName evidence="1">Uncharacterized protein</fullName>
    </submittedName>
</protein>
<name>A0A314L1B4_NICAT</name>
<dbReference type="AlphaFoldDB" id="A0A314L1B4"/>
<accession>A0A314L1B4</accession>
<evidence type="ECO:0000313" key="2">
    <source>
        <dbReference type="Proteomes" id="UP000187609"/>
    </source>
</evidence>
<reference evidence="1" key="1">
    <citation type="submission" date="2016-11" db="EMBL/GenBank/DDBJ databases">
        <title>The genome of Nicotiana attenuata.</title>
        <authorList>
            <person name="Xu S."/>
            <person name="Brockmoeller T."/>
            <person name="Gaquerel E."/>
            <person name="Navarro A."/>
            <person name="Kuhl H."/>
            <person name="Gase K."/>
            <person name="Ling Z."/>
            <person name="Zhou W."/>
            <person name="Kreitzer C."/>
            <person name="Stanke M."/>
            <person name="Tang H."/>
            <person name="Lyons E."/>
            <person name="Pandey P."/>
            <person name="Pandey S.P."/>
            <person name="Timmermann B."/>
            <person name="Baldwin I.T."/>
        </authorList>
    </citation>
    <scope>NUCLEOTIDE SEQUENCE [LARGE SCALE GENOMIC DNA]</scope>
    <source>
        <strain evidence="1">UT</strain>
    </source>
</reference>
<feature type="non-terminal residue" evidence="1">
    <location>
        <position position="1"/>
    </location>
</feature>
<keyword evidence="2" id="KW-1185">Reference proteome</keyword>
<gene>
    <name evidence="1" type="ORF">A4A49_51560</name>
</gene>
<comment type="caution">
    <text evidence="1">The sequence shown here is derived from an EMBL/GenBank/DDBJ whole genome shotgun (WGS) entry which is preliminary data.</text>
</comment>
<dbReference type="Proteomes" id="UP000187609">
    <property type="component" value="Unassembled WGS sequence"/>
</dbReference>